<organism evidence="1">
    <name type="scientific">bioreactor metagenome</name>
    <dbReference type="NCBI Taxonomy" id="1076179"/>
    <lineage>
        <taxon>unclassified sequences</taxon>
        <taxon>metagenomes</taxon>
        <taxon>ecological metagenomes</taxon>
    </lineage>
</organism>
<gene>
    <name evidence="1" type="ORF">SDC9_186377</name>
</gene>
<protein>
    <submittedName>
        <fullName evidence="1">Uncharacterized protein</fullName>
    </submittedName>
</protein>
<accession>A0A645HKD2</accession>
<name>A0A645HKD2_9ZZZZ</name>
<dbReference type="EMBL" id="VSSQ01094331">
    <property type="protein sequence ID" value="MPN38852.1"/>
    <property type="molecule type" value="Genomic_DNA"/>
</dbReference>
<proteinExistence type="predicted"/>
<comment type="caution">
    <text evidence="1">The sequence shown here is derived from an EMBL/GenBank/DDBJ whole genome shotgun (WGS) entry which is preliminary data.</text>
</comment>
<dbReference type="AlphaFoldDB" id="A0A645HKD2"/>
<reference evidence="1" key="1">
    <citation type="submission" date="2019-08" db="EMBL/GenBank/DDBJ databases">
        <authorList>
            <person name="Kucharzyk K."/>
            <person name="Murdoch R.W."/>
            <person name="Higgins S."/>
            <person name="Loffler F."/>
        </authorList>
    </citation>
    <scope>NUCLEOTIDE SEQUENCE</scope>
</reference>
<sequence>MLVNAMIHNQQRTFGREHTDAQIGIFRNALTPNPGGVNDNRCMQGLHFARQMIAHVNAANRRAFANQSCHFMRR</sequence>
<evidence type="ECO:0000313" key="1">
    <source>
        <dbReference type="EMBL" id="MPN38852.1"/>
    </source>
</evidence>